<evidence type="ECO:0000313" key="3">
    <source>
        <dbReference type="Proteomes" id="UP000319576"/>
    </source>
</evidence>
<keyword evidence="3" id="KW-1185">Reference proteome</keyword>
<dbReference type="KEGG" id="uli:ETAA1_36030"/>
<organism evidence="2 3">
    <name type="scientific">Urbifossiella limnaea</name>
    <dbReference type="NCBI Taxonomy" id="2528023"/>
    <lineage>
        <taxon>Bacteria</taxon>
        <taxon>Pseudomonadati</taxon>
        <taxon>Planctomycetota</taxon>
        <taxon>Planctomycetia</taxon>
        <taxon>Gemmatales</taxon>
        <taxon>Gemmataceae</taxon>
        <taxon>Urbifossiella</taxon>
    </lineage>
</organism>
<dbReference type="EMBL" id="CP036273">
    <property type="protein sequence ID" value="QDU21632.1"/>
    <property type="molecule type" value="Genomic_DNA"/>
</dbReference>
<feature type="signal peptide" evidence="1">
    <location>
        <begin position="1"/>
        <end position="24"/>
    </location>
</feature>
<dbReference type="Proteomes" id="UP000319576">
    <property type="component" value="Chromosome"/>
</dbReference>
<dbReference type="RefSeq" id="WP_145240720.1">
    <property type="nucleotide sequence ID" value="NZ_CP036273.1"/>
</dbReference>
<keyword evidence="1" id="KW-0732">Signal</keyword>
<dbReference type="AlphaFoldDB" id="A0A517XVT8"/>
<proteinExistence type="predicted"/>
<reference evidence="2 3" key="1">
    <citation type="submission" date="2019-02" db="EMBL/GenBank/DDBJ databases">
        <title>Deep-cultivation of Planctomycetes and their phenomic and genomic characterization uncovers novel biology.</title>
        <authorList>
            <person name="Wiegand S."/>
            <person name="Jogler M."/>
            <person name="Boedeker C."/>
            <person name="Pinto D."/>
            <person name="Vollmers J."/>
            <person name="Rivas-Marin E."/>
            <person name="Kohn T."/>
            <person name="Peeters S.H."/>
            <person name="Heuer A."/>
            <person name="Rast P."/>
            <person name="Oberbeckmann S."/>
            <person name="Bunk B."/>
            <person name="Jeske O."/>
            <person name="Meyerdierks A."/>
            <person name="Storesund J.E."/>
            <person name="Kallscheuer N."/>
            <person name="Luecker S."/>
            <person name="Lage O.M."/>
            <person name="Pohl T."/>
            <person name="Merkel B.J."/>
            <person name="Hornburger P."/>
            <person name="Mueller R.-W."/>
            <person name="Bruemmer F."/>
            <person name="Labrenz M."/>
            <person name="Spormann A.M."/>
            <person name="Op den Camp H."/>
            <person name="Overmann J."/>
            <person name="Amann R."/>
            <person name="Jetten M.S.M."/>
            <person name="Mascher T."/>
            <person name="Medema M.H."/>
            <person name="Devos D.P."/>
            <person name="Kaster A.-K."/>
            <person name="Ovreas L."/>
            <person name="Rohde M."/>
            <person name="Galperin M.Y."/>
            <person name="Jogler C."/>
        </authorList>
    </citation>
    <scope>NUCLEOTIDE SEQUENCE [LARGE SCALE GENOMIC DNA]</scope>
    <source>
        <strain evidence="2 3">ETA_A1</strain>
    </source>
</reference>
<feature type="chain" id="PRO_5022025276" evidence="1">
    <location>
        <begin position="25"/>
        <end position="183"/>
    </location>
</feature>
<gene>
    <name evidence="2" type="ORF">ETAA1_36030</name>
</gene>
<evidence type="ECO:0000256" key="1">
    <source>
        <dbReference type="SAM" id="SignalP"/>
    </source>
</evidence>
<name>A0A517XVT8_9BACT</name>
<accession>A0A517XVT8</accession>
<protein>
    <submittedName>
        <fullName evidence="2">Uncharacterized protein</fullName>
    </submittedName>
</protein>
<evidence type="ECO:0000313" key="2">
    <source>
        <dbReference type="EMBL" id="QDU21632.1"/>
    </source>
</evidence>
<sequence length="183" mass="18682" precursor="true">MRRTLAAAALAAPLLCLSAGVAGAHNGPNTFGLKCGGWALHMFPYKHQHGPLFNYGPYSGYYPFEPYGPWDAYLRYQGGYGGGGGGNTYGWIHGWQPGSRVQGHGVGGHAWGNGGCSTCGGGHQLFHRHGSHGCNSCGAAAAAVVTSGPAEARYTGFGHAGASAAYYAETPSLIVPVGGTTAP</sequence>